<feature type="domain" description="hAT-like transposase RNase-H fold" evidence="2">
    <location>
        <begin position="176"/>
        <end position="219"/>
    </location>
</feature>
<feature type="region of interest" description="Disordered" evidence="1">
    <location>
        <begin position="80"/>
        <end position="107"/>
    </location>
</feature>
<reference evidence="3" key="1">
    <citation type="submission" date="2023-07" db="EMBL/GenBank/DDBJ databases">
        <title>A chromosome-level genome assembly of Lolium multiflorum.</title>
        <authorList>
            <person name="Chen Y."/>
            <person name="Copetti D."/>
            <person name="Kolliker R."/>
            <person name="Studer B."/>
        </authorList>
    </citation>
    <scope>NUCLEOTIDE SEQUENCE</scope>
    <source>
        <strain evidence="3">02402/16</strain>
        <tissue evidence="3">Leaf</tissue>
    </source>
</reference>
<evidence type="ECO:0000313" key="4">
    <source>
        <dbReference type="Proteomes" id="UP001231189"/>
    </source>
</evidence>
<accession>A0AAD8STR2</accession>
<sequence>MQVEMTQLQNKSKPVRKVAPIVSRSPMINRMARQRAQSHGSPNSHAMSPTVAATLKLPSLHDLSPTATNGTAAFMHDLLPTATNGTPASMHDPSPTTTNGSKRRPRKLTSKIWKDAEPIYVGGSLMQGRCNYCDNVFPASKVSGTSQFGRHLKEWKMVHDICELLKVFCHATNVISGSDYSTSNLYFVEIWSVKVVLDEQAKSENGTVRIMVKEMKIKFPDV</sequence>
<dbReference type="EMBL" id="JAUUTY010000003">
    <property type="protein sequence ID" value="KAK1663456.1"/>
    <property type="molecule type" value="Genomic_DNA"/>
</dbReference>
<proteinExistence type="predicted"/>
<comment type="caution">
    <text evidence="3">The sequence shown here is derived from an EMBL/GenBank/DDBJ whole genome shotgun (WGS) entry which is preliminary data.</text>
</comment>
<dbReference type="PANTHER" id="PTHR23272">
    <property type="entry name" value="BED FINGER-RELATED"/>
    <property type="match status" value="1"/>
</dbReference>
<dbReference type="InterPro" id="IPR025525">
    <property type="entry name" value="hAT-like_transposase_RNase-H"/>
</dbReference>
<keyword evidence="4" id="KW-1185">Reference proteome</keyword>
<dbReference type="PANTHER" id="PTHR23272:SF184">
    <property type="entry name" value="OS03G0311250 PROTEIN"/>
    <property type="match status" value="1"/>
</dbReference>
<evidence type="ECO:0000259" key="2">
    <source>
        <dbReference type="Pfam" id="PF14372"/>
    </source>
</evidence>
<protein>
    <recommendedName>
        <fullName evidence="2">hAT-like transposase RNase-H fold domain-containing protein</fullName>
    </recommendedName>
</protein>
<evidence type="ECO:0000256" key="1">
    <source>
        <dbReference type="SAM" id="MobiDB-lite"/>
    </source>
</evidence>
<name>A0AAD8STR2_LOLMU</name>
<gene>
    <name evidence="3" type="ORF">QYE76_051615</name>
</gene>
<dbReference type="Pfam" id="PF14372">
    <property type="entry name" value="hAT-like_RNase-H"/>
    <property type="match status" value="1"/>
</dbReference>
<dbReference type="Proteomes" id="UP001231189">
    <property type="component" value="Unassembled WGS sequence"/>
</dbReference>
<dbReference type="AlphaFoldDB" id="A0AAD8STR2"/>
<dbReference type="GO" id="GO:0003677">
    <property type="term" value="F:DNA binding"/>
    <property type="evidence" value="ECO:0007669"/>
    <property type="project" value="InterPro"/>
</dbReference>
<evidence type="ECO:0000313" key="3">
    <source>
        <dbReference type="EMBL" id="KAK1663456.1"/>
    </source>
</evidence>
<organism evidence="3 4">
    <name type="scientific">Lolium multiflorum</name>
    <name type="common">Italian ryegrass</name>
    <name type="synonym">Lolium perenne subsp. multiflorum</name>
    <dbReference type="NCBI Taxonomy" id="4521"/>
    <lineage>
        <taxon>Eukaryota</taxon>
        <taxon>Viridiplantae</taxon>
        <taxon>Streptophyta</taxon>
        <taxon>Embryophyta</taxon>
        <taxon>Tracheophyta</taxon>
        <taxon>Spermatophyta</taxon>
        <taxon>Magnoliopsida</taxon>
        <taxon>Liliopsida</taxon>
        <taxon>Poales</taxon>
        <taxon>Poaceae</taxon>
        <taxon>BOP clade</taxon>
        <taxon>Pooideae</taxon>
        <taxon>Poodae</taxon>
        <taxon>Poeae</taxon>
        <taxon>Poeae Chloroplast Group 2 (Poeae type)</taxon>
        <taxon>Loliodinae</taxon>
        <taxon>Loliinae</taxon>
        <taxon>Lolium</taxon>
    </lineage>
</organism>